<dbReference type="CDD" id="cd18186">
    <property type="entry name" value="BTB_POZ_ZBTB_KLHL-like"/>
    <property type="match status" value="1"/>
</dbReference>
<dbReference type="InterPro" id="IPR000210">
    <property type="entry name" value="BTB/POZ_dom"/>
</dbReference>
<dbReference type="SUPFAM" id="SSF54695">
    <property type="entry name" value="POZ domain"/>
    <property type="match status" value="1"/>
</dbReference>
<reference evidence="2 3" key="1">
    <citation type="journal article" date="2012" name="Science">
        <title>The Paleozoic origin of enzymatic lignin decomposition reconstructed from 31 fungal genomes.</title>
        <authorList>
            <person name="Floudas D."/>
            <person name="Binder M."/>
            <person name="Riley R."/>
            <person name="Barry K."/>
            <person name="Blanchette R.A."/>
            <person name="Henrissat B."/>
            <person name="Martinez A.T."/>
            <person name="Otillar R."/>
            <person name="Spatafora J.W."/>
            <person name="Yadav J.S."/>
            <person name="Aerts A."/>
            <person name="Benoit I."/>
            <person name="Boyd A."/>
            <person name="Carlson A."/>
            <person name="Copeland A."/>
            <person name="Coutinho P.M."/>
            <person name="de Vries R.P."/>
            <person name="Ferreira P."/>
            <person name="Findley K."/>
            <person name="Foster B."/>
            <person name="Gaskell J."/>
            <person name="Glotzer D."/>
            <person name="Gorecki P."/>
            <person name="Heitman J."/>
            <person name="Hesse C."/>
            <person name="Hori C."/>
            <person name="Igarashi K."/>
            <person name="Jurgens J.A."/>
            <person name="Kallen N."/>
            <person name="Kersten P."/>
            <person name="Kohler A."/>
            <person name="Kuees U."/>
            <person name="Kumar T.K.A."/>
            <person name="Kuo A."/>
            <person name="LaButti K."/>
            <person name="Larrondo L.F."/>
            <person name="Lindquist E."/>
            <person name="Ling A."/>
            <person name="Lombard V."/>
            <person name="Lucas S."/>
            <person name="Lundell T."/>
            <person name="Martin R."/>
            <person name="McLaughlin D.J."/>
            <person name="Morgenstern I."/>
            <person name="Morin E."/>
            <person name="Murat C."/>
            <person name="Nagy L.G."/>
            <person name="Nolan M."/>
            <person name="Ohm R.A."/>
            <person name="Patyshakuliyeva A."/>
            <person name="Rokas A."/>
            <person name="Ruiz-Duenas F.J."/>
            <person name="Sabat G."/>
            <person name="Salamov A."/>
            <person name="Samejima M."/>
            <person name="Schmutz J."/>
            <person name="Slot J.C."/>
            <person name="St John F."/>
            <person name="Stenlid J."/>
            <person name="Sun H."/>
            <person name="Sun S."/>
            <person name="Syed K."/>
            <person name="Tsang A."/>
            <person name="Wiebenga A."/>
            <person name="Young D."/>
            <person name="Pisabarro A."/>
            <person name="Eastwood D.C."/>
            <person name="Martin F."/>
            <person name="Cullen D."/>
            <person name="Grigoriev I.V."/>
            <person name="Hibbett D.S."/>
        </authorList>
    </citation>
    <scope>NUCLEOTIDE SEQUENCE [LARGE SCALE GENOMIC DNA]</scope>
    <source>
        <strain evidence="2 3">MD-104</strain>
    </source>
</reference>
<name>A0A2H3J531_WOLCO</name>
<gene>
    <name evidence="2" type="ORF">WOLCODRAFT_109167</name>
</gene>
<protein>
    <recommendedName>
        <fullName evidence="1">BTB domain-containing protein</fullName>
    </recommendedName>
</protein>
<dbReference type="Pfam" id="PF00651">
    <property type="entry name" value="BTB"/>
    <property type="match status" value="1"/>
</dbReference>
<evidence type="ECO:0000313" key="3">
    <source>
        <dbReference type="Proteomes" id="UP000218811"/>
    </source>
</evidence>
<sequence>MKLSIFKKIPWLFCGYIRSCSSTFSPRFLSTLPQVEDCLYRVHRYFLIRESQFFSTMFELPSGTAHTEGGFDQAAVVLPDVTCKEFECLLKFFYDSMHDSDADRITLAEWVDILSMSTRFICDKIRDHAIREIDQHRPRINPIEKIILGFRFHVPQWLLPSYVAICQRGHPLEVEEAHKLGLELSVQLASAREAIRLESSIRLAQRANGARSQAAVTTPSSERSAPWVGLTILDEPQPYDGSRVAEIIRSTFPQELLPQNA</sequence>
<proteinExistence type="predicted"/>
<dbReference type="InterPro" id="IPR011333">
    <property type="entry name" value="SKP1/BTB/POZ_sf"/>
</dbReference>
<dbReference type="AlphaFoldDB" id="A0A2H3J531"/>
<dbReference type="STRING" id="742152.A0A2H3J531"/>
<dbReference type="EMBL" id="KB467898">
    <property type="protein sequence ID" value="PCH36775.1"/>
    <property type="molecule type" value="Genomic_DNA"/>
</dbReference>
<dbReference type="Gene3D" id="3.30.710.10">
    <property type="entry name" value="Potassium Channel Kv1.1, Chain A"/>
    <property type="match status" value="1"/>
</dbReference>
<dbReference type="OrthoDB" id="2367075at2759"/>
<dbReference type="PROSITE" id="PS50097">
    <property type="entry name" value="BTB"/>
    <property type="match status" value="1"/>
</dbReference>
<keyword evidence="3" id="KW-1185">Reference proteome</keyword>
<evidence type="ECO:0000313" key="2">
    <source>
        <dbReference type="EMBL" id="PCH36775.1"/>
    </source>
</evidence>
<dbReference type="Proteomes" id="UP000218811">
    <property type="component" value="Unassembled WGS sequence"/>
</dbReference>
<feature type="domain" description="BTB" evidence="1">
    <location>
        <begin position="29"/>
        <end position="102"/>
    </location>
</feature>
<accession>A0A2H3J531</accession>
<organism evidence="2 3">
    <name type="scientific">Wolfiporia cocos (strain MD-104)</name>
    <name type="common">Brown rot fungus</name>
    <dbReference type="NCBI Taxonomy" id="742152"/>
    <lineage>
        <taxon>Eukaryota</taxon>
        <taxon>Fungi</taxon>
        <taxon>Dikarya</taxon>
        <taxon>Basidiomycota</taxon>
        <taxon>Agaricomycotina</taxon>
        <taxon>Agaricomycetes</taxon>
        <taxon>Polyporales</taxon>
        <taxon>Phaeolaceae</taxon>
        <taxon>Wolfiporia</taxon>
    </lineage>
</organism>
<evidence type="ECO:0000259" key="1">
    <source>
        <dbReference type="PROSITE" id="PS50097"/>
    </source>
</evidence>